<keyword evidence="1" id="KW-1133">Transmembrane helix</keyword>
<dbReference type="RefSeq" id="WP_179263143.1">
    <property type="nucleotide sequence ID" value="NZ_CP058601.1"/>
</dbReference>
<protein>
    <submittedName>
        <fullName evidence="2">Uncharacterized protein</fullName>
    </submittedName>
</protein>
<dbReference type="GeneID" id="56035159"/>
<keyword evidence="3" id="KW-1185">Reference proteome</keyword>
<gene>
    <name evidence="2" type="ORF">HYG82_17670</name>
</gene>
<dbReference type="InterPro" id="IPR055713">
    <property type="entry name" value="DUF7289"/>
</dbReference>
<evidence type="ECO:0000256" key="1">
    <source>
        <dbReference type="SAM" id="Phobius"/>
    </source>
</evidence>
<keyword evidence="1" id="KW-0812">Transmembrane</keyword>
<dbReference type="AlphaFoldDB" id="A0A7D5KF31"/>
<dbReference type="OrthoDB" id="118051at2157"/>
<organism evidence="2 3">
    <name type="scientific">Natrinema halophilum</name>
    <dbReference type="NCBI Taxonomy" id="1699371"/>
    <lineage>
        <taxon>Archaea</taxon>
        <taxon>Methanobacteriati</taxon>
        <taxon>Methanobacteriota</taxon>
        <taxon>Stenosarchaea group</taxon>
        <taxon>Halobacteria</taxon>
        <taxon>Halobacteriales</taxon>
        <taxon>Natrialbaceae</taxon>
        <taxon>Natrinema</taxon>
    </lineage>
</organism>
<keyword evidence="1" id="KW-0472">Membrane</keyword>
<dbReference type="EMBL" id="CP058601">
    <property type="protein sequence ID" value="QLG50541.1"/>
    <property type="molecule type" value="Genomic_DNA"/>
</dbReference>
<accession>A0A7D5KF31</accession>
<evidence type="ECO:0000313" key="3">
    <source>
        <dbReference type="Proteomes" id="UP000509241"/>
    </source>
</evidence>
<feature type="transmembrane region" description="Helical" evidence="1">
    <location>
        <begin position="21"/>
        <end position="44"/>
    </location>
</feature>
<name>A0A7D5KF31_9EURY</name>
<dbReference type="KEGG" id="haly:HYG82_17670"/>
<reference evidence="2 3" key="1">
    <citation type="submission" date="2020-07" db="EMBL/GenBank/DDBJ databases">
        <authorList>
            <person name="Cui H."/>
        </authorList>
    </citation>
    <scope>NUCLEOTIDE SEQUENCE [LARGE SCALE GENOMIC DNA]</scope>
    <source>
        <strain evidence="2 3">YPL8</strain>
    </source>
</reference>
<evidence type="ECO:0000313" key="2">
    <source>
        <dbReference type="EMBL" id="QLG50541.1"/>
    </source>
</evidence>
<dbReference type="Proteomes" id="UP000509241">
    <property type="component" value="Chromosome"/>
</dbReference>
<dbReference type="Pfam" id="PF23960">
    <property type="entry name" value="DUF7289"/>
    <property type="match status" value="1"/>
</dbReference>
<proteinExistence type="predicted"/>
<sequence>MRRRRHETTKRGRTDDRAVTDMIAFILVFATIIGSVALLSTVGFQTMADYQDGEKLRNAERAMESLAVNFNAVMRHDGIDRRYGELALRDGSVSTGSGGTNVTILLNGNSSNVSANPIELGAFTYEAGSDTIAYEGGGVVRAGETGSAVVKRPQLMCHPEAETAVISLTAINATDRSIRSTDGLGFTMTERDRETQFEDGVTNVSIRMNTSYVRAWEMSFERSGWETTKSTSSDLLATCEDDPDNPVNSVAITVVEADVEY</sequence>